<dbReference type="RefSeq" id="WP_174962470.1">
    <property type="nucleotide sequence ID" value="NZ_JAENHZ010000008.1"/>
</dbReference>
<evidence type="ECO:0000313" key="4">
    <source>
        <dbReference type="Proteomes" id="UP000664048"/>
    </source>
</evidence>
<gene>
    <name evidence="2" type="ORF">J4M89_25590</name>
    <name evidence="1" type="ORF">JIN94_19235</name>
</gene>
<dbReference type="AlphaFoldDB" id="A0AAP1Y9Q2"/>
<comment type="caution">
    <text evidence="1">The sequence shown here is derived from an EMBL/GenBank/DDBJ whole genome shotgun (WGS) entry which is preliminary data.</text>
</comment>
<evidence type="ECO:0000313" key="3">
    <source>
        <dbReference type="Proteomes" id="UP000611459"/>
    </source>
</evidence>
<dbReference type="Proteomes" id="UP000664048">
    <property type="component" value="Unassembled WGS sequence"/>
</dbReference>
<reference evidence="1" key="1">
    <citation type="submission" date="2021-01" db="EMBL/GenBank/DDBJ databases">
        <title>Outbreak of Burkholderia contaminns endophthalmitis traced to a clinical ventilation system.</title>
        <authorList>
            <person name="Lipuma J."/>
            <person name="Spilker T."/>
            <person name="Kratholm J."/>
        </authorList>
    </citation>
    <scope>NUCLEOTIDE SEQUENCE</scope>
    <source>
        <strain evidence="1">HI4954</strain>
    </source>
</reference>
<reference evidence="2 4" key="2">
    <citation type="submission" date="2021-03" db="EMBL/GenBank/DDBJ databases">
        <title>Clinical course, treatment and visual outcome of an outbreak of Burkholderia contaminans endophthalmitis following cataract surgery.</title>
        <authorList>
            <person name="Lind C."/>
            <person name="Olsen K."/>
            <person name="Angelsen N.K."/>
            <person name="Krefting E.A."/>
            <person name="Fossen K."/>
            <person name="Gravningen K."/>
            <person name="Depoorter E."/>
            <person name="Vandamme P."/>
            <person name="Bertelsen G."/>
        </authorList>
    </citation>
    <scope>NUCLEOTIDE SEQUENCE [LARGE SCALE GENOMIC DNA]</scope>
    <source>
        <strain evidence="2 4">51242556</strain>
    </source>
</reference>
<dbReference type="EMBL" id="JAGEMX010000009">
    <property type="protein sequence ID" value="MBO1832764.1"/>
    <property type="molecule type" value="Genomic_DNA"/>
</dbReference>
<dbReference type="EMBL" id="JAENIB010000007">
    <property type="protein sequence ID" value="MBK1932025.1"/>
    <property type="molecule type" value="Genomic_DNA"/>
</dbReference>
<accession>A0AAP1Y9Q2</accession>
<organism evidence="1 3">
    <name type="scientific">Burkholderia contaminans</name>
    <dbReference type="NCBI Taxonomy" id="488447"/>
    <lineage>
        <taxon>Bacteria</taxon>
        <taxon>Pseudomonadati</taxon>
        <taxon>Pseudomonadota</taxon>
        <taxon>Betaproteobacteria</taxon>
        <taxon>Burkholderiales</taxon>
        <taxon>Burkholderiaceae</taxon>
        <taxon>Burkholderia</taxon>
        <taxon>Burkholderia cepacia complex</taxon>
    </lineage>
</organism>
<proteinExistence type="predicted"/>
<protein>
    <submittedName>
        <fullName evidence="1">Uncharacterized protein</fullName>
    </submittedName>
</protein>
<keyword evidence="4" id="KW-1185">Reference proteome</keyword>
<sequence length="69" mass="7508">MPTLIDRIKSRAWVGHFDDERDSGSGYIVTLAPGYDFACDPGCGVRGCDTLTGAEKETRRSNVIDSTVK</sequence>
<evidence type="ECO:0000313" key="2">
    <source>
        <dbReference type="EMBL" id="MBO1832764.1"/>
    </source>
</evidence>
<dbReference type="Proteomes" id="UP000611459">
    <property type="component" value="Unassembled WGS sequence"/>
</dbReference>
<name>A0AAP1Y9Q2_9BURK</name>
<evidence type="ECO:0000313" key="1">
    <source>
        <dbReference type="EMBL" id="MBK1932025.1"/>
    </source>
</evidence>